<dbReference type="Proteomes" id="UP000559809">
    <property type="component" value="Unassembled WGS sequence"/>
</dbReference>
<dbReference type="PRINTS" id="PR00080">
    <property type="entry name" value="SDRFAMILY"/>
</dbReference>
<comment type="similarity">
    <text evidence="1">Belongs to the short-chain dehydrogenases/reductases (SDR) family.</text>
</comment>
<name>A0A853FUN5_9BURK</name>
<dbReference type="EMBL" id="JACCEM010000005">
    <property type="protein sequence ID" value="NYT49675.1"/>
    <property type="molecule type" value="Genomic_DNA"/>
</dbReference>
<evidence type="ECO:0000256" key="2">
    <source>
        <dbReference type="ARBA" id="ARBA00023002"/>
    </source>
</evidence>
<dbReference type="PANTHER" id="PTHR42760">
    <property type="entry name" value="SHORT-CHAIN DEHYDROGENASES/REDUCTASES FAMILY MEMBER"/>
    <property type="match status" value="1"/>
</dbReference>
<dbReference type="FunFam" id="3.40.50.720:FF:000173">
    <property type="entry name" value="3-oxoacyl-[acyl-carrier protein] reductase"/>
    <property type="match status" value="1"/>
</dbReference>
<dbReference type="Pfam" id="PF13561">
    <property type="entry name" value="adh_short_C2"/>
    <property type="match status" value="1"/>
</dbReference>
<dbReference type="RefSeq" id="WP_180154988.1">
    <property type="nucleotide sequence ID" value="NZ_JACCEM010000005.1"/>
</dbReference>
<dbReference type="GO" id="GO:0016616">
    <property type="term" value="F:oxidoreductase activity, acting on the CH-OH group of donors, NAD or NADP as acceptor"/>
    <property type="evidence" value="ECO:0007669"/>
    <property type="project" value="TreeGrafter"/>
</dbReference>
<organism evidence="3 4">
    <name type="scientific">Parapusillimonas granuli</name>
    <dbReference type="NCBI Taxonomy" id="380911"/>
    <lineage>
        <taxon>Bacteria</taxon>
        <taxon>Pseudomonadati</taxon>
        <taxon>Pseudomonadota</taxon>
        <taxon>Betaproteobacteria</taxon>
        <taxon>Burkholderiales</taxon>
        <taxon>Alcaligenaceae</taxon>
        <taxon>Parapusillimonas</taxon>
    </lineage>
</organism>
<dbReference type="PANTHER" id="PTHR42760:SF40">
    <property type="entry name" value="3-OXOACYL-[ACYL-CARRIER-PROTEIN] REDUCTASE, CHLOROPLASTIC"/>
    <property type="match status" value="1"/>
</dbReference>
<dbReference type="SUPFAM" id="SSF51735">
    <property type="entry name" value="NAD(P)-binding Rossmann-fold domains"/>
    <property type="match status" value="1"/>
</dbReference>
<keyword evidence="2" id="KW-0560">Oxidoreductase</keyword>
<evidence type="ECO:0000256" key="1">
    <source>
        <dbReference type="ARBA" id="ARBA00006484"/>
    </source>
</evidence>
<dbReference type="GO" id="GO:0030497">
    <property type="term" value="P:fatty acid elongation"/>
    <property type="evidence" value="ECO:0007669"/>
    <property type="project" value="TreeGrafter"/>
</dbReference>
<keyword evidence="4" id="KW-1185">Reference proteome</keyword>
<dbReference type="PRINTS" id="PR00081">
    <property type="entry name" value="GDHRDH"/>
</dbReference>
<dbReference type="AlphaFoldDB" id="A0A853FUN5"/>
<evidence type="ECO:0000313" key="4">
    <source>
        <dbReference type="Proteomes" id="UP000559809"/>
    </source>
</evidence>
<dbReference type="InterPro" id="IPR002347">
    <property type="entry name" value="SDR_fam"/>
</dbReference>
<protein>
    <submittedName>
        <fullName evidence="3">SDR family oxidoreductase</fullName>
    </submittedName>
</protein>
<evidence type="ECO:0000313" key="3">
    <source>
        <dbReference type="EMBL" id="NYT49675.1"/>
    </source>
</evidence>
<gene>
    <name evidence="3" type="ORF">H0A72_10200</name>
</gene>
<comment type="caution">
    <text evidence="3">The sequence shown here is derived from an EMBL/GenBank/DDBJ whole genome shotgun (WGS) entry which is preliminary data.</text>
</comment>
<dbReference type="NCBIfam" id="NF009466">
    <property type="entry name" value="PRK12826.1-2"/>
    <property type="match status" value="1"/>
</dbReference>
<reference evidence="3 4" key="1">
    <citation type="submission" date="2020-07" db="EMBL/GenBank/DDBJ databases">
        <title>Taxonomic revisions and descriptions of new bacterial species based on genomic comparisons in the high-G+C-content subgroup of the family Alcaligenaceae.</title>
        <authorList>
            <person name="Szabo A."/>
            <person name="Felfoldi T."/>
        </authorList>
    </citation>
    <scope>NUCLEOTIDE SEQUENCE [LARGE SCALE GENOMIC DNA]</scope>
    <source>
        <strain evidence="3 4">LMG 24012</strain>
    </source>
</reference>
<proteinExistence type="inferred from homology"/>
<accession>A0A853FUN5</accession>
<dbReference type="InterPro" id="IPR036291">
    <property type="entry name" value="NAD(P)-bd_dom_sf"/>
</dbReference>
<sequence>MVSKHSVALVTGGAGRIGRAIGKRLAQNGHRIVLLDVSDGVHSAAQELNGMSINARSVQIDITDSEAVQSLPDRLGDWWEHLSILVNNAGISPKTDGAKRPVIDMPLSEWNQVMAVNLTGTFLVTQTCLQAMRHRKSGRIIMIASQAARTRTAVPGAHYQASKAGMVGFARVLAAEAAPYGITVNCVAPGRIESDMTAAVDDGTNSKLANAIPISRMGTPEEVAAAVAYLASEEASYSTGAIIDVNGGSFMP</sequence>
<dbReference type="Gene3D" id="3.40.50.720">
    <property type="entry name" value="NAD(P)-binding Rossmann-like Domain"/>
    <property type="match status" value="1"/>
</dbReference>